<dbReference type="SUPFAM" id="SSF52833">
    <property type="entry name" value="Thioredoxin-like"/>
    <property type="match status" value="1"/>
</dbReference>
<dbReference type="AlphaFoldDB" id="A0A517Y5J5"/>
<dbReference type="InterPro" id="IPR013766">
    <property type="entry name" value="Thioredoxin_domain"/>
</dbReference>
<evidence type="ECO:0000259" key="1">
    <source>
        <dbReference type="PROSITE" id="PS51352"/>
    </source>
</evidence>
<dbReference type="OrthoDB" id="276516at2"/>
<dbReference type="KEGG" id="aagg:ETAA8_05740"/>
<dbReference type="RefSeq" id="WP_145084550.1">
    <property type="nucleotide sequence ID" value="NZ_CP036274.1"/>
</dbReference>
<dbReference type="CDD" id="cd02947">
    <property type="entry name" value="TRX_family"/>
    <property type="match status" value="1"/>
</dbReference>
<dbReference type="Gene3D" id="3.40.30.10">
    <property type="entry name" value="Glutaredoxin"/>
    <property type="match status" value="1"/>
</dbReference>
<dbReference type="EMBL" id="CP036274">
    <property type="protein sequence ID" value="QDU25505.1"/>
    <property type="molecule type" value="Genomic_DNA"/>
</dbReference>
<evidence type="ECO:0000313" key="2">
    <source>
        <dbReference type="EMBL" id="QDU25505.1"/>
    </source>
</evidence>
<sequence>MSGLAMGLMLQAALLTSGADSYDTALQAAKDNGQPLVVLIGADWCPGCVTMKNSTMPSMARSGQLKNVNYATINYDQNPNLARQLMRGNSIPQLAVFIKTDKGWHREQVTGATSPGAVSAMLQRAVAAKTSQADTKVVSETTDTSAGGGN</sequence>
<dbReference type="Proteomes" id="UP000315017">
    <property type="component" value="Chromosome"/>
</dbReference>
<keyword evidence="3" id="KW-1185">Reference proteome</keyword>
<dbReference type="InterPro" id="IPR036249">
    <property type="entry name" value="Thioredoxin-like_sf"/>
</dbReference>
<dbReference type="Pfam" id="PF13899">
    <property type="entry name" value="Thioredoxin_7"/>
    <property type="match status" value="1"/>
</dbReference>
<reference evidence="2 3" key="1">
    <citation type="submission" date="2019-02" db="EMBL/GenBank/DDBJ databases">
        <title>Deep-cultivation of Planctomycetes and their phenomic and genomic characterization uncovers novel biology.</title>
        <authorList>
            <person name="Wiegand S."/>
            <person name="Jogler M."/>
            <person name="Boedeker C."/>
            <person name="Pinto D."/>
            <person name="Vollmers J."/>
            <person name="Rivas-Marin E."/>
            <person name="Kohn T."/>
            <person name="Peeters S.H."/>
            <person name="Heuer A."/>
            <person name="Rast P."/>
            <person name="Oberbeckmann S."/>
            <person name="Bunk B."/>
            <person name="Jeske O."/>
            <person name="Meyerdierks A."/>
            <person name="Storesund J.E."/>
            <person name="Kallscheuer N."/>
            <person name="Luecker S."/>
            <person name="Lage O.M."/>
            <person name="Pohl T."/>
            <person name="Merkel B.J."/>
            <person name="Hornburger P."/>
            <person name="Mueller R.-W."/>
            <person name="Bruemmer F."/>
            <person name="Labrenz M."/>
            <person name="Spormann A.M."/>
            <person name="Op den Camp H."/>
            <person name="Overmann J."/>
            <person name="Amann R."/>
            <person name="Jetten M.S.M."/>
            <person name="Mascher T."/>
            <person name="Medema M.H."/>
            <person name="Devos D.P."/>
            <person name="Kaster A.-K."/>
            <person name="Ovreas L."/>
            <person name="Rohde M."/>
            <person name="Galperin M.Y."/>
            <person name="Jogler C."/>
        </authorList>
    </citation>
    <scope>NUCLEOTIDE SEQUENCE [LARGE SCALE GENOMIC DNA]</scope>
    <source>
        <strain evidence="2 3">ETA_A8</strain>
    </source>
</reference>
<organism evidence="2 3">
    <name type="scientific">Anatilimnocola aggregata</name>
    <dbReference type="NCBI Taxonomy" id="2528021"/>
    <lineage>
        <taxon>Bacteria</taxon>
        <taxon>Pseudomonadati</taxon>
        <taxon>Planctomycetota</taxon>
        <taxon>Planctomycetia</taxon>
        <taxon>Pirellulales</taxon>
        <taxon>Pirellulaceae</taxon>
        <taxon>Anatilimnocola</taxon>
    </lineage>
</organism>
<evidence type="ECO:0000313" key="3">
    <source>
        <dbReference type="Proteomes" id="UP000315017"/>
    </source>
</evidence>
<accession>A0A517Y5J5</accession>
<gene>
    <name evidence="2" type="ORF">ETAA8_05740</name>
</gene>
<feature type="domain" description="Thioredoxin" evidence="1">
    <location>
        <begin position="15"/>
        <end position="127"/>
    </location>
</feature>
<protein>
    <submittedName>
        <fullName evidence="2">Thiol:disulfide interchange protein</fullName>
    </submittedName>
</protein>
<name>A0A517Y5J5_9BACT</name>
<dbReference type="PROSITE" id="PS51352">
    <property type="entry name" value="THIOREDOXIN_2"/>
    <property type="match status" value="1"/>
</dbReference>
<proteinExistence type="predicted"/>